<proteinExistence type="predicted"/>
<dbReference type="RefSeq" id="WP_109646919.1">
    <property type="nucleotide sequence ID" value="NZ_QGGB01000007.1"/>
</dbReference>
<evidence type="ECO:0000313" key="1">
    <source>
        <dbReference type="EMBL" id="PWN06126.1"/>
    </source>
</evidence>
<evidence type="ECO:0008006" key="3">
    <source>
        <dbReference type="Google" id="ProtNLM"/>
    </source>
</evidence>
<comment type="caution">
    <text evidence="1">The sequence shown here is derived from an EMBL/GenBank/DDBJ whole genome shotgun (WGS) entry which is preliminary data.</text>
</comment>
<dbReference type="EMBL" id="QGGB01000007">
    <property type="protein sequence ID" value="PWN06126.1"/>
    <property type="molecule type" value="Genomic_DNA"/>
</dbReference>
<sequence>MISDKQQKLFKAIDSLESQLEYVKGLVHDAIPQSEWLDTKEFADRANLQHRTVTNYVGKGNISKFKKSPTGRYLIHFSELERWGK</sequence>
<dbReference type="Proteomes" id="UP000245533">
    <property type="component" value="Unassembled WGS sequence"/>
</dbReference>
<evidence type="ECO:0000313" key="2">
    <source>
        <dbReference type="Proteomes" id="UP000245533"/>
    </source>
</evidence>
<protein>
    <recommendedName>
        <fullName evidence="3">Helix-turn-helix domain-containing protein</fullName>
    </recommendedName>
</protein>
<dbReference type="OrthoDB" id="1524751at2"/>
<gene>
    <name evidence="1" type="ORF">DDZ15_09780</name>
</gene>
<dbReference type="AlphaFoldDB" id="A0A316U0D0"/>
<organism evidence="1 2">
    <name type="scientific">Rhodohalobacter mucosus</name>
    <dbReference type="NCBI Taxonomy" id="2079485"/>
    <lineage>
        <taxon>Bacteria</taxon>
        <taxon>Pseudomonadati</taxon>
        <taxon>Balneolota</taxon>
        <taxon>Balneolia</taxon>
        <taxon>Balneolales</taxon>
        <taxon>Balneolaceae</taxon>
        <taxon>Rhodohalobacter</taxon>
    </lineage>
</organism>
<name>A0A316U0D0_9BACT</name>
<accession>A0A316U0D0</accession>
<dbReference type="InterPro" id="IPR009061">
    <property type="entry name" value="DNA-bd_dom_put_sf"/>
</dbReference>
<keyword evidence="2" id="KW-1185">Reference proteome</keyword>
<reference evidence="1 2" key="1">
    <citation type="submission" date="2018-05" db="EMBL/GenBank/DDBJ databases">
        <title>Rhodohalobacter halophilus gen. nov., sp. nov., a moderately halophilic member of the family Balneolaceae.</title>
        <authorList>
            <person name="Liu Z.-W."/>
        </authorList>
    </citation>
    <scope>NUCLEOTIDE SEQUENCE [LARGE SCALE GENOMIC DNA]</scope>
    <source>
        <strain evidence="1 2">8A47</strain>
    </source>
</reference>
<dbReference type="SUPFAM" id="SSF46955">
    <property type="entry name" value="Putative DNA-binding domain"/>
    <property type="match status" value="1"/>
</dbReference>